<evidence type="ECO:0000256" key="11">
    <source>
        <dbReference type="ARBA" id="ARBA00023237"/>
    </source>
</evidence>
<dbReference type="NCBIfam" id="TIGR00548">
    <property type="entry name" value="lolB"/>
    <property type="match status" value="1"/>
</dbReference>
<keyword evidence="12 14" id="KW-0449">Lipoprotein</keyword>
<comment type="subunit">
    <text evidence="3">Monomer.</text>
</comment>
<dbReference type="CDD" id="cd16326">
    <property type="entry name" value="LolB"/>
    <property type="match status" value="1"/>
</dbReference>
<comment type="caution">
    <text evidence="14">The sequence shown here is derived from an EMBL/GenBank/DDBJ whole genome shotgun (WGS) entry which is preliminary data.</text>
</comment>
<dbReference type="Pfam" id="PF03550">
    <property type="entry name" value="LolB"/>
    <property type="match status" value="1"/>
</dbReference>
<evidence type="ECO:0000256" key="13">
    <source>
        <dbReference type="SAM" id="SignalP"/>
    </source>
</evidence>
<name>A0ABP7T950_9BURK</name>
<keyword evidence="7" id="KW-0653">Protein transport</keyword>
<evidence type="ECO:0000256" key="5">
    <source>
        <dbReference type="ARBA" id="ARBA00022448"/>
    </source>
</evidence>
<keyword evidence="8" id="KW-0472">Membrane</keyword>
<keyword evidence="10" id="KW-0143">Chaperone</keyword>
<organism evidence="14 15">
    <name type="scientific">Actimicrobium antarcticum</name>
    <dbReference type="NCBI Taxonomy" id="1051899"/>
    <lineage>
        <taxon>Bacteria</taxon>
        <taxon>Pseudomonadati</taxon>
        <taxon>Pseudomonadota</taxon>
        <taxon>Betaproteobacteria</taxon>
        <taxon>Burkholderiales</taxon>
        <taxon>Oxalobacteraceae</taxon>
        <taxon>Actimicrobium</taxon>
    </lineage>
</organism>
<protein>
    <recommendedName>
        <fullName evidence="4">Outer-membrane lipoprotein LolB</fullName>
    </recommendedName>
</protein>
<keyword evidence="9" id="KW-0564">Palmitate</keyword>
<dbReference type="InterPro" id="IPR029046">
    <property type="entry name" value="LolA/LolB/LppX"/>
</dbReference>
<proteinExistence type="inferred from homology"/>
<evidence type="ECO:0000256" key="12">
    <source>
        <dbReference type="ARBA" id="ARBA00023288"/>
    </source>
</evidence>
<keyword evidence="11" id="KW-0998">Cell outer membrane</keyword>
<accession>A0ABP7T950</accession>
<keyword evidence="5" id="KW-0813">Transport</keyword>
<sequence>MAGLARVACTAILVGSALTSCASLAPPPSLPSPATTVRPVTSIELGGRLSVRYQNNGKEEAVHGSFSWSQRAGNTLVTLRSPLGQTLATITIGPAESTLSQAGQPTRTAADPDALATEALGWPLPLAGLRDWLQGQATNVAGERVTASSTSTTPIVTNDGWQLQYVSWEASDPALPARPKRIDLSRTTPQAGDVGLRIVIDSWQPG</sequence>
<evidence type="ECO:0000256" key="9">
    <source>
        <dbReference type="ARBA" id="ARBA00023139"/>
    </source>
</evidence>
<evidence type="ECO:0000256" key="4">
    <source>
        <dbReference type="ARBA" id="ARBA00016202"/>
    </source>
</evidence>
<feature type="chain" id="PRO_5046298139" description="Outer-membrane lipoprotein LolB" evidence="13">
    <location>
        <begin position="26"/>
        <end position="206"/>
    </location>
</feature>
<gene>
    <name evidence="14" type="primary">lolB</name>
    <name evidence="14" type="ORF">GCM10022212_20260</name>
</gene>
<dbReference type="PROSITE" id="PS51257">
    <property type="entry name" value="PROKAR_LIPOPROTEIN"/>
    <property type="match status" value="1"/>
</dbReference>
<evidence type="ECO:0000256" key="2">
    <source>
        <dbReference type="ARBA" id="ARBA00009696"/>
    </source>
</evidence>
<evidence type="ECO:0000313" key="14">
    <source>
        <dbReference type="EMBL" id="GAA4022882.1"/>
    </source>
</evidence>
<evidence type="ECO:0000256" key="10">
    <source>
        <dbReference type="ARBA" id="ARBA00023186"/>
    </source>
</evidence>
<dbReference type="Proteomes" id="UP001501353">
    <property type="component" value="Unassembled WGS sequence"/>
</dbReference>
<dbReference type="SUPFAM" id="SSF89392">
    <property type="entry name" value="Prokaryotic lipoproteins and lipoprotein localization factors"/>
    <property type="match status" value="1"/>
</dbReference>
<dbReference type="EMBL" id="BAAAZE010000008">
    <property type="protein sequence ID" value="GAA4022882.1"/>
    <property type="molecule type" value="Genomic_DNA"/>
</dbReference>
<feature type="signal peptide" evidence="13">
    <location>
        <begin position="1"/>
        <end position="25"/>
    </location>
</feature>
<evidence type="ECO:0000256" key="3">
    <source>
        <dbReference type="ARBA" id="ARBA00011245"/>
    </source>
</evidence>
<evidence type="ECO:0000256" key="1">
    <source>
        <dbReference type="ARBA" id="ARBA00004459"/>
    </source>
</evidence>
<reference evidence="15" key="1">
    <citation type="journal article" date="2019" name="Int. J. Syst. Evol. Microbiol.">
        <title>The Global Catalogue of Microorganisms (GCM) 10K type strain sequencing project: providing services to taxonomists for standard genome sequencing and annotation.</title>
        <authorList>
            <consortium name="The Broad Institute Genomics Platform"/>
            <consortium name="The Broad Institute Genome Sequencing Center for Infectious Disease"/>
            <person name="Wu L."/>
            <person name="Ma J."/>
        </authorList>
    </citation>
    <scope>NUCLEOTIDE SEQUENCE [LARGE SCALE GENOMIC DNA]</scope>
    <source>
        <strain evidence="15">JCM 16673</strain>
    </source>
</reference>
<evidence type="ECO:0000256" key="7">
    <source>
        <dbReference type="ARBA" id="ARBA00022927"/>
    </source>
</evidence>
<dbReference type="RefSeq" id="WP_344763182.1">
    <property type="nucleotide sequence ID" value="NZ_BAAAZE010000008.1"/>
</dbReference>
<keyword evidence="15" id="KW-1185">Reference proteome</keyword>
<comment type="similarity">
    <text evidence="2">Belongs to the LolB family.</text>
</comment>
<keyword evidence="6 13" id="KW-0732">Signal</keyword>
<comment type="subcellular location">
    <subcellularLocation>
        <location evidence="1">Cell outer membrane</location>
        <topology evidence="1">Lipid-anchor</topology>
    </subcellularLocation>
</comment>
<dbReference type="Gene3D" id="2.50.20.10">
    <property type="entry name" value="Lipoprotein localisation LolA/LolB/LppX"/>
    <property type="match status" value="1"/>
</dbReference>
<dbReference type="InterPro" id="IPR004565">
    <property type="entry name" value="OM_lipoprot_LolB"/>
</dbReference>
<evidence type="ECO:0000313" key="15">
    <source>
        <dbReference type="Proteomes" id="UP001501353"/>
    </source>
</evidence>
<evidence type="ECO:0000256" key="6">
    <source>
        <dbReference type="ARBA" id="ARBA00022729"/>
    </source>
</evidence>
<evidence type="ECO:0000256" key="8">
    <source>
        <dbReference type="ARBA" id="ARBA00023136"/>
    </source>
</evidence>